<dbReference type="eggNOG" id="ENOG502S5NF">
    <property type="taxonomic scope" value="Eukaryota"/>
</dbReference>
<evidence type="ECO:0000313" key="4">
    <source>
        <dbReference type="Proteomes" id="UP000015241"/>
    </source>
</evidence>
<dbReference type="Pfam" id="PF13391">
    <property type="entry name" value="HNH_2"/>
    <property type="match status" value="1"/>
</dbReference>
<proteinExistence type="predicted"/>
<dbReference type="Proteomes" id="UP000015241">
    <property type="component" value="Unassembled WGS sequence"/>
</dbReference>
<organism evidence="3 4">
    <name type="scientific">Fomitopsis schrenkii</name>
    <name type="common">Brown rot fungus</name>
    <dbReference type="NCBI Taxonomy" id="2126942"/>
    <lineage>
        <taxon>Eukaryota</taxon>
        <taxon>Fungi</taxon>
        <taxon>Dikarya</taxon>
        <taxon>Basidiomycota</taxon>
        <taxon>Agaricomycotina</taxon>
        <taxon>Agaricomycetes</taxon>
        <taxon>Polyporales</taxon>
        <taxon>Fomitopsis</taxon>
    </lineage>
</organism>
<gene>
    <name evidence="3" type="ORF">FOMPIDRAFT_1055533</name>
</gene>
<protein>
    <recommendedName>
        <fullName evidence="2">HNH nuclease domain-containing protein</fullName>
    </recommendedName>
</protein>
<dbReference type="HOGENOM" id="CLU_030288_4_1_1"/>
<evidence type="ECO:0000259" key="2">
    <source>
        <dbReference type="Pfam" id="PF13391"/>
    </source>
</evidence>
<keyword evidence="4" id="KW-1185">Reference proteome</keyword>
<evidence type="ECO:0000256" key="1">
    <source>
        <dbReference type="SAM" id="MobiDB-lite"/>
    </source>
</evidence>
<name>S8EWB9_FOMSC</name>
<accession>S8EWB9</accession>
<reference evidence="3 4" key="1">
    <citation type="journal article" date="2012" name="Science">
        <title>The Paleozoic origin of enzymatic lignin decomposition reconstructed from 31 fungal genomes.</title>
        <authorList>
            <person name="Floudas D."/>
            <person name="Binder M."/>
            <person name="Riley R."/>
            <person name="Barry K."/>
            <person name="Blanchette R.A."/>
            <person name="Henrissat B."/>
            <person name="Martinez A.T."/>
            <person name="Otillar R."/>
            <person name="Spatafora J.W."/>
            <person name="Yadav J.S."/>
            <person name="Aerts A."/>
            <person name="Benoit I."/>
            <person name="Boyd A."/>
            <person name="Carlson A."/>
            <person name="Copeland A."/>
            <person name="Coutinho P.M."/>
            <person name="de Vries R.P."/>
            <person name="Ferreira P."/>
            <person name="Findley K."/>
            <person name="Foster B."/>
            <person name="Gaskell J."/>
            <person name="Glotzer D."/>
            <person name="Gorecki P."/>
            <person name="Heitman J."/>
            <person name="Hesse C."/>
            <person name="Hori C."/>
            <person name="Igarashi K."/>
            <person name="Jurgens J.A."/>
            <person name="Kallen N."/>
            <person name="Kersten P."/>
            <person name="Kohler A."/>
            <person name="Kuees U."/>
            <person name="Kumar T.K.A."/>
            <person name="Kuo A."/>
            <person name="LaButti K."/>
            <person name="Larrondo L.F."/>
            <person name="Lindquist E."/>
            <person name="Ling A."/>
            <person name="Lombard V."/>
            <person name="Lucas S."/>
            <person name="Lundell T."/>
            <person name="Martin R."/>
            <person name="McLaughlin D.J."/>
            <person name="Morgenstern I."/>
            <person name="Morin E."/>
            <person name="Murat C."/>
            <person name="Nagy L.G."/>
            <person name="Nolan M."/>
            <person name="Ohm R.A."/>
            <person name="Patyshakuliyeva A."/>
            <person name="Rokas A."/>
            <person name="Ruiz-Duenas F.J."/>
            <person name="Sabat G."/>
            <person name="Salamov A."/>
            <person name="Samejima M."/>
            <person name="Schmutz J."/>
            <person name="Slot J.C."/>
            <person name="St John F."/>
            <person name="Stenlid J."/>
            <person name="Sun H."/>
            <person name="Sun S."/>
            <person name="Syed K."/>
            <person name="Tsang A."/>
            <person name="Wiebenga A."/>
            <person name="Young D."/>
            <person name="Pisabarro A."/>
            <person name="Eastwood D.C."/>
            <person name="Martin F."/>
            <person name="Cullen D."/>
            <person name="Grigoriev I.V."/>
            <person name="Hibbett D.S."/>
        </authorList>
    </citation>
    <scope>NUCLEOTIDE SEQUENCE</scope>
    <source>
        <strain evidence="4">FP-58527</strain>
    </source>
</reference>
<dbReference type="InParanoid" id="S8EWB9"/>
<evidence type="ECO:0000313" key="3">
    <source>
        <dbReference type="EMBL" id="EPS93925.1"/>
    </source>
</evidence>
<sequence>MATTLPTVVRTITIKHPGYTPPHDLIRFPAYDAVHGTELWGCNHRFVLDACRIIANNRDGFLSTVPQRHGRVPDSDVTLAADVYFYFTLDPHETDYPIVADFLAWRFPDALPDHWPRPALRSLQRFRVSESAMSTQVKSIDGACILSGFKQESSCDNAHLVPNDQAAWFAENNMSVHNIHPTIRQPNDVANGVCLRADIHRCLDRYGFVFFPMGTQFVAYFILPEEDYAEWYHRTPAQIHERVSIHFLYARFAFNIIASLCIMPSTRTVPPLPALVARDSWQRSLKRRSKTASATPSEKSIPEEPTSEPELGKRTTDDQSLGRAFAARYPHLQREVAYSDDYDYNTLSWHPEFDRMQGLKEAWLFRHPQIRQTSVSEDNVGLCDDR</sequence>
<dbReference type="AlphaFoldDB" id="S8EWB9"/>
<dbReference type="EMBL" id="KE504251">
    <property type="protein sequence ID" value="EPS93925.1"/>
    <property type="molecule type" value="Genomic_DNA"/>
</dbReference>
<dbReference type="InterPro" id="IPR003615">
    <property type="entry name" value="HNH_nuc"/>
</dbReference>
<feature type="domain" description="HNH nuclease" evidence="2">
    <location>
        <begin position="144"/>
        <end position="210"/>
    </location>
</feature>
<feature type="region of interest" description="Disordered" evidence="1">
    <location>
        <begin position="287"/>
        <end position="319"/>
    </location>
</feature>
<dbReference type="OrthoDB" id="2793280at2759"/>